<dbReference type="AlphaFoldDB" id="A0A1W1VNC8"/>
<evidence type="ECO:0000313" key="1">
    <source>
        <dbReference type="EMBL" id="SMB94571.1"/>
    </source>
</evidence>
<dbReference type="STRING" id="645990.SAMN00120144_2027"/>
<accession>A0A1W1VNC8</accession>
<dbReference type="EMBL" id="FWWW01000067">
    <property type="protein sequence ID" value="SMB94571.1"/>
    <property type="molecule type" value="Genomic_DNA"/>
</dbReference>
<gene>
    <name evidence="1" type="ORF">SAMN00120144_2027</name>
</gene>
<dbReference type="Proteomes" id="UP000192266">
    <property type="component" value="Unassembled WGS sequence"/>
</dbReference>
<name>A0A1W1VNC8_9BACT</name>
<keyword evidence="2" id="KW-1185">Reference proteome</keyword>
<dbReference type="OrthoDB" id="847214at2"/>
<sequence length="363" mass="38690">MAQQPTTPQTLRVLTVSPIVGETIDKQEKITYGLFPFYSFDDFREARFIQRLTPDSTITLQATMLDGSIKQRPFTISDFRAVRASIEERQKVLAATPGFTTGGIGTLDSLGQMYSVELRTGTSFIGRLIAKRAGEFEFQTTDVGRITVQQANIKSMQPLTADQAGRGWEPVGNGTRLFFAPTARTLRQGEGYLQDINIFFVGANYGITNNISIGGLVGLIPNAGLNILAVTPKVGFAVTEKFSVGAGVLFASVFGDTGGIGYGLGTYGTADDHFTLGLGYLFADGEVESSPVVVIGGATRVSRRVSLLNESYIVAGGFGGLAGIRIAAARLSGSLGILYGTNGEDGTVVPAYLEVTYRFGKVK</sequence>
<dbReference type="RefSeq" id="WP_084445187.1">
    <property type="nucleotide sequence ID" value="NZ_FWWW01000067.1"/>
</dbReference>
<reference evidence="1 2" key="1">
    <citation type="submission" date="2017-04" db="EMBL/GenBank/DDBJ databases">
        <authorList>
            <person name="Afonso C.L."/>
            <person name="Miller P.J."/>
            <person name="Scott M.A."/>
            <person name="Spackman E."/>
            <person name="Goraichik I."/>
            <person name="Dimitrov K.M."/>
            <person name="Suarez D.L."/>
            <person name="Swayne D.E."/>
        </authorList>
    </citation>
    <scope>NUCLEOTIDE SEQUENCE [LARGE SCALE GENOMIC DNA]</scope>
    <source>
        <strain evidence="1 2">DSM 11622</strain>
    </source>
</reference>
<organism evidence="1 2">
    <name type="scientific">Hymenobacter roseosalivarius DSM 11622</name>
    <dbReference type="NCBI Taxonomy" id="645990"/>
    <lineage>
        <taxon>Bacteria</taxon>
        <taxon>Pseudomonadati</taxon>
        <taxon>Bacteroidota</taxon>
        <taxon>Cytophagia</taxon>
        <taxon>Cytophagales</taxon>
        <taxon>Hymenobacteraceae</taxon>
        <taxon>Hymenobacter</taxon>
    </lineage>
</organism>
<proteinExistence type="predicted"/>
<evidence type="ECO:0000313" key="2">
    <source>
        <dbReference type="Proteomes" id="UP000192266"/>
    </source>
</evidence>
<protein>
    <submittedName>
        <fullName evidence="1">Uncharacterized protein</fullName>
    </submittedName>
</protein>